<dbReference type="OrthoDB" id="9996331at2759"/>
<evidence type="ECO:0000313" key="2">
    <source>
        <dbReference type="Proteomes" id="UP000595437"/>
    </source>
</evidence>
<protein>
    <submittedName>
        <fullName evidence="1">Uncharacterized protein</fullName>
    </submittedName>
</protein>
<reference evidence="2" key="1">
    <citation type="submission" date="2021-01" db="EMBL/GenBank/DDBJ databases">
        <title>Caligus Genome Assembly.</title>
        <authorList>
            <person name="Gallardo-Escarate C."/>
        </authorList>
    </citation>
    <scope>NUCLEOTIDE SEQUENCE [LARGE SCALE GENOMIC DNA]</scope>
</reference>
<evidence type="ECO:0000313" key="1">
    <source>
        <dbReference type="EMBL" id="QQP41154.1"/>
    </source>
</evidence>
<organism evidence="1 2">
    <name type="scientific">Caligus rogercresseyi</name>
    <name type="common">Sea louse</name>
    <dbReference type="NCBI Taxonomy" id="217165"/>
    <lineage>
        <taxon>Eukaryota</taxon>
        <taxon>Metazoa</taxon>
        <taxon>Ecdysozoa</taxon>
        <taxon>Arthropoda</taxon>
        <taxon>Crustacea</taxon>
        <taxon>Multicrustacea</taxon>
        <taxon>Hexanauplia</taxon>
        <taxon>Copepoda</taxon>
        <taxon>Siphonostomatoida</taxon>
        <taxon>Caligidae</taxon>
        <taxon>Caligus</taxon>
    </lineage>
</organism>
<keyword evidence="2" id="KW-1185">Reference proteome</keyword>
<sequence>MNKSPLLTPKRMAVHLLSCQRLLNDLKSAPAKRVIILIDEKTWTVDPVRNKKRPLRCLRDIDGNDHPANGVGRHTHVLCVGRHGLGRLGLHGRFDVFAVMDRLLARARLPLKVLAGHEGVIDIVDSGSGNIQRKGDLRRGAARKEHPCNLVPTVTWFAHLMSE</sequence>
<dbReference type="AlphaFoldDB" id="A0A7T8K0F6"/>
<accession>A0A7T8K0F6</accession>
<name>A0A7T8K0F6_CALRO</name>
<dbReference type="EMBL" id="CP045899">
    <property type="protein sequence ID" value="QQP41154.1"/>
    <property type="molecule type" value="Genomic_DNA"/>
</dbReference>
<proteinExistence type="predicted"/>
<gene>
    <name evidence="1" type="ORF">FKW44_015433</name>
</gene>
<dbReference type="Proteomes" id="UP000595437">
    <property type="component" value="Chromosome 10"/>
</dbReference>